<dbReference type="GO" id="GO:0005829">
    <property type="term" value="C:cytosol"/>
    <property type="evidence" value="ECO:0007669"/>
    <property type="project" value="TreeGrafter"/>
</dbReference>
<evidence type="ECO:0000256" key="2">
    <source>
        <dbReference type="ARBA" id="ARBA00022670"/>
    </source>
</evidence>
<keyword evidence="2" id="KW-0645">Protease</keyword>
<evidence type="ECO:0000259" key="7">
    <source>
        <dbReference type="Pfam" id="PF19290"/>
    </source>
</evidence>
<feature type="domain" description="Metalloprotease TldD/E central" evidence="7">
    <location>
        <begin position="117"/>
        <end position="217"/>
    </location>
</feature>
<dbReference type="PIRSF" id="PIRSF004919">
    <property type="entry name" value="TldD"/>
    <property type="match status" value="1"/>
</dbReference>
<evidence type="ECO:0000256" key="3">
    <source>
        <dbReference type="ARBA" id="ARBA00022801"/>
    </source>
</evidence>
<dbReference type="InterPro" id="IPR002510">
    <property type="entry name" value="Metalloprtase-TldD/E_N"/>
</dbReference>
<feature type="domain" description="Metalloprotease TldD/E C-terminal" evidence="6">
    <location>
        <begin position="239"/>
        <end position="478"/>
    </location>
</feature>
<dbReference type="InterPro" id="IPR051463">
    <property type="entry name" value="Peptidase_U62_metallo"/>
</dbReference>
<accession>A0A075HIV1</accession>
<name>A0A075HIV1_9ARCH</name>
<proteinExistence type="inferred from homology"/>
<dbReference type="SUPFAM" id="SSF111283">
    <property type="entry name" value="Putative modulator of DNA gyrase, PmbA/TldD"/>
    <property type="match status" value="1"/>
</dbReference>
<dbReference type="PANTHER" id="PTHR30624:SF11">
    <property type="entry name" value="ZINC-DEPENDENT PROTEASE, TLDD_PMBA FAMILY"/>
    <property type="match status" value="1"/>
</dbReference>
<dbReference type="Pfam" id="PF01523">
    <property type="entry name" value="PmbA_TldD_1st"/>
    <property type="match status" value="1"/>
</dbReference>
<keyword evidence="3" id="KW-0378">Hydrolase</keyword>
<dbReference type="AlphaFoldDB" id="A0A075HIV1"/>
<protein>
    <submittedName>
        <fullName evidence="8">TldD-like protein (TldD)</fullName>
    </submittedName>
</protein>
<dbReference type="GO" id="GO:0008237">
    <property type="term" value="F:metallopeptidase activity"/>
    <property type="evidence" value="ECO:0007669"/>
    <property type="project" value="UniProtKB-KW"/>
</dbReference>
<evidence type="ECO:0000259" key="5">
    <source>
        <dbReference type="Pfam" id="PF01523"/>
    </source>
</evidence>
<dbReference type="InterPro" id="IPR036059">
    <property type="entry name" value="TldD/PmbA_sf"/>
</dbReference>
<evidence type="ECO:0000256" key="1">
    <source>
        <dbReference type="ARBA" id="ARBA00005836"/>
    </source>
</evidence>
<organism evidence="8">
    <name type="scientific">uncultured marine thaumarchaeote KM3_73_F02</name>
    <dbReference type="NCBI Taxonomy" id="1456268"/>
    <lineage>
        <taxon>Archaea</taxon>
        <taxon>Nitrososphaerota</taxon>
        <taxon>environmental samples</taxon>
    </lineage>
</organism>
<dbReference type="GO" id="GO:0006508">
    <property type="term" value="P:proteolysis"/>
    <property type="evidence" value="ECO:0007669"/>
    <property type="project" value="UniProtKB-KW"/>
</dbReference>
<dbReference type="PANTHER" id="PTHR30624">
    <property type="entry name" value="UNCHARACTERIZED PROTEIN TLDD AND PMBA"/>
    <property type="match status" value="1"/>
</dbReference>
<sequence>MNRDLATAAVEHGRELGAEYVEARIHHVRNLGALLRNGNPEPAVISDSYGIGIRLIYRGSLSFVATNNLRSDSVKGLVEDALRGAKSSQRILNDKIGFGKEKMSRSKWKAKEKKRLENYGVDVMIKFLKELDKQVKHEFKGVAFTNRLLSVSSEIEDKTYVNSDGANLDSRVPRIEFSSYLASSYYGNIESFTIPPGYAQLGGTGGWEVLEDLNLHEYIQSKADDLSSVVKSTGKPPDGNVDIILGPGVTGLVAHESSGHPEEADRILGREAAQAGESYLKREDLGLKIGSDEAFVSDDPTLAGSMGFYLFDDEGVKAKKRRLIEAGYIREFLHNRDTGRELKTGSNASSRAVRYDREPIVRMANTFVEPGDHSFDELVEDVNHGVYIESFMEWNIDDKRLNQRYVGLEAYVIENGKVSRRIRNPILEITTPKFWSSVDARGNDLQFTAATCGKGDPMQGSPVWTGGPHIRLRGLRVGSR</sequence>
<dbReference type="Gene3D" id="3.30.2290.10">
    <property type="entry name" value="PmbA/TldD superfamily"/>
    <property type="match status" value="1"/>
</dbReference>
<dbReference type="InterPro" id="IPR045570">
    <property type="entry name" value="Metalloprtase-TldD/E_cen_dom"/>
</dbReference>
<keyword evidence="4" id="KW-0482">Metalloprotease</keyword>
<dbReference type="InterPro" id="IPR035068">
    <property type="entry name" value="TldD/PmbA_N"/>
</dbReference>
<dbReference type="Pfam" id="PF19290">
    <property type="entry name" value="PmbA_TldD_2nd"/>
    <property type="match status" value="1"/>
</dbReference>
<dbReference type="EMBL" id="KF901052">
    <property type="protein sequence ID" value="AIF16326.1"/>
    <property type="molecule type" value="Genomic_DNA"/>
</dbReference>
<evidence type="ECO:0000313" key="8">
    <source>
        <dbReference type="EMBL" id="AIF16326.1"/>
    </source>
</evidence>
<dbReference type="InterPro" id="IPR045569">
    <property type="entry name" value="Metalloprtase-TldD/E_C"/>
</dbReference>
<evidence type="ECO:0000259" key="6">
    <source>
        <dbReference type="Pfam" id="PF19289"/>
    </source>
</evidence>
<comment type="similarity">
    <text evidence="1">Belongs to the peptidase U62 family.</text>
</comment>
<reference evidence="8" key="1">
    <citation type="journal article" date="2014" name="Genome Biol. Evol.">
        <title>Pangenome evidence for extensive interdomain horizontal transfer affecting lineage core and shell genes in uncultured planktonic thaumarchaeota and euryarchaeota.</title>
        <authorList>
            <person name="Deschamps P."/>
            <person name="Zivanovic Y."/>
            <person name="Moreira D."/>
            <person name="Rodriguez-Valera F."/>
            <person name="Lopez-Garcia P."/>
        </authorList>
    </citation>
    <scope>NUCLEOTIDE SEQUENCE</scope>
</reference>
<dbReference type="InterPro" id="IPR025502">
    <property type="entry name" value="TldD"/>
</dbReference>
<dbReference type="Pfam" id="PF19289">
    <property type="entry name" value="PmbA_TldD_3rd"/>
    <property type="match status" value="1"/>
</dbReference>
<feature type="domain" description="Metalloprotease TldD/E N-terminal" evidence="5">
    <location>
        <begin position="21"/>
        <end position="83"/>
    </location>
</feature>
<evidence type="ECO:0000256" key="4">
    <source>
        <dbReference type="ARBA" id="ARBA00023049"/>
    </source>
</evidence>
<gene>
    <name evidence="8" type="primary">tldD</name>
</gene>